<protein>
    <submittedName>
        <fullName evidence="1">Uncharacterized protein</fullName>
    </submittedName>
</protein>
<dbReference type="AlphaFoldDB" id="I3IN04"/>
<proteinExistence type="predicted"/>
<evidence type="ECO:0000313" key="2">
    <source>
        <dbReference type="Proteomes" id="UP000002985"/>
    </source>
</evidence>
<dbReference type="OrthoDB" id="316179at2"/>
<keyword evidence="2" id="KW-1185">Reference proteome</keyword>
<dbReference type="EMBL" id="BAFH01000003">
    <property type="protein sequence ID" value="GAB63099.1"/>
    <property type="molecule type" value="Genomic_DNA"/>
</dbReference>
<comment type="caution">
    <text evidence="1">The sequence shown here is derived from an EMBL/GenBank/DDBJ whole genome shotgun (WGS) entry which is preliminary data.</text>
</comment>
<evidence type="ECO:0000313" key="1">
    <source>
        <dbReference type="EMBL" id="GAB63099.1"/>
    </source>
</evidence>
<reference evidence="1 2" key="1">
    <citation type="journal article" date="2012" name="FEBS Lett.">
        <title>Anammox organism KSU-1 expresses a NirK-type copper-containing nitrite reductase instead of a NirS-type with cytochrome cd1.</title>
        <authorList>
            <person name="Hira D."/>
            <person name="Toh H."/>
            <person name="Migita C.T."/>
            <person name="Okubo H."/>
            <person name="Nishiyama T."/>
            <person name="Hattori M."/>
            <person name="Furukawa K."/>
            <person name="Fujii T."/>
        </authorList>
    </citation>
    <scope>NUCLEOTIDE SEQUENCE [LARGE SCALE GENOMIC DNA]</scope>
</reference>
<accession>I3IN04</accession>
<dbReference type="Proteomes" id="UP000002985">
    <property type="component" value="Unassembled WGS sequence"/>
</dbReference>
<gene>
    <name evidence="1" type="ORF">KSU1_C1503</name>
</gene>
<name>I3IN04_9BACT</name>
<sequence length="347" mass="38522">MRKNYMKIFTRETCERMKGMDVMERRQKLAGVLTAFFQGKLPVMSPAIEIAKEMGIDQELAQKVLSILAQKGMTGPDDAPDVMNRNQPVTAGVFYTAVGDPMAPFGFEELFDLVDMRGSGQTSFDILDVTNAITFAEVKSGEKMKVYGISTAKSSIEKMIIAAAIGILDDWINYAMYWNLNQAAVEARSKYYDKMATDHYALLAAISSDQNESFSTSDVKTMNNACSKIFTDLAGKGYVLTGNEQFVLRANPALKERIEYAFTTNFNSPNGGKEQIVFNVTRAYTTKLANTSYYVGLPGRKAKRGIWSDLTAETDRDILLRGTDVAYCGEYNAGIGEEDQFRRCALS</sequence>
<dbReference type="STRING" id="247490.KSU1_C1503"/>
<organism evidence="1 2">
    <name type="scientific">Candidatus Jettenia caeni</name>
    <dbReference type="NCBI Taxonomy" id="247490"/>
    <lineage>
        <taxon>Bacteria</taxon>
        <taxon>Pseudomonadati</taxon>
        <taxon>Planctomycetota</taxon>
        <taxon>Candidatus Brocadiia</taxon>
        <taxon>Candidatus Brocadiales</taxon>
        <taxon>Candidatus Brocadiaceae</taxon>
        <taxon>Candidatus Jettenia</taxon>
    </lineage>
</organism>
<dbReference type="eggNOG" id="ENOG5033YH6">
    <property type="taxonomic scope" value="Bacteria"/>
</dbReference>